<evidence type="ECO:0000313" key="2">
    <source>
        <dbReference type="Proteomes" id="UP001244640"/>
    </source>
</evidence>
<reference evidence="1 2" key="1">
    <citation type="submission" date="2023-07" db="EMBL/GenBank/DDBJ databases">
        <title>Functional and genomic diversity of the sorghum phyllosphere microbiome.</title>
        <authorList>
            <person name="Shade A."/>
        </authorList>
    </citation>
    <scope>NUCLEOTIDE SEQUENCE [LARGE SCALE GENOMIC DNA]</scope>
    <source>
        <strain evidence="1 2">SORGH_AS_0892</strain>
    </source>
</reference>
<dbReference type="EMBL" id="JAUTBA010000001">
    <property type="protein sequence ID" value="MDQ1148692.1"/>
    <property type="molecule type" value="Genomic_DNA"/>
</dbReference>
<name>A0ABU0U156_9SPHI</name>
<protein>
    <submittedName>
        <fullName evidence="1">Uncharacterized protein</fullName>
    </submittedName>
</protein>
<sequence>MSGLIALPKFIKNAAKRMAVFIYAFFGRKMSKLAADLVKGHKLKEVGSDSDLF</sequence>
<comment type="caution">
    <text evidence="1">The sequence shown here is derived from an EMBL/GenBank/DDBJ whole genome shotgun (WGS) entry which is preliminary data.</text>
</comment>
<gene>
    <name evidence="1" type="ORF">QE382_000676</name>
</gene>
<organism evidence="1 2">
    <name type="scientific">Sphingobacterium zeae</name>
    <dbReference type="NCBI Taxonomy" id="1776859"/>
    <lineage>
        <taxon>Bacteria</taxon>
        <taxon>Pseudomonadati</taxon>
        <taxon>Bacteroidota</taxon>
        <taxon>Sphingobacteriia</taxon>
        <taxon>Sphingobacteriales</taxon>
        <taxon>Sphingobacteriaceae</taxon>
        <taxon>Sphingobacterium</taxon>
    </lineage>
</organism>
<dbReference type="Proteomes" id="UP001244640">
    <property type="component" value="Unassembled WGS sequence"/>
</dbReference>
<evidence type="ECO:0000313" key="1">
    <source>
        <dbReference type="EMBL" id="MDQ1148692.1"/>
    </source>
</evidence>
<proteinExistence type="predicted"/>
<keyword evidence="2" id="KW-1185">Reference proteome</keyword>
<accession>A0ABU0U156</accession>